<keyword evidence="1" id="KW-0472">Membrane</keyword>
<proteinExistence type="predicted"/>
<comment type="caution">
    <text evidence="2">The sequence shown here is derived from an EMBL/GenBank/DDBJ whole genome shotgun (WGS) entry which is preliminary data.</text>
</comment>
<sequence length="666" mass="79375">MEVVYMSDKENKNFINSLKTRTVLPFYIDEINPRFFDSLQKYRNHGLSTKILSKIEKNIGLKEVKKILDTESISDHNTILLLINRIIKKIVAKTGTKEHDLFVEKGYEDNKQPYFVEEKYELYDLKVIGDIHSDRRYIYAIDVDKNTYLFKYIEQIQFSFYLDENNKMLSGAVSWNWGNDSKSDKYDIFERIYLNSLVRCFFSKELRNISLNNILALFGDVINNNSKSDINVDKLFMKWSQLIQDKFLNNNSFSKEKMSWYTNELFYSILIVLMISLAVYEELKIYFRHSEPEIYIPLLKRVITIKEDLQQDYLEDFNQLAILLKNNYFHWGKIKWKKIMDADEAINALIQFDEDENRSFGVPMWNYEIIRNSDIPFLDEDSNLFSKNREITIFYLLIMNPELFGLNDTNFNFIRYSDLVKNIGEWKLDDEWNKIVSNIVDKTICEWNYDYISFYNKSLTSIIIKNNNPLLVKNKNKFNYEIDANRKLFNNYLWAQIYTQALVWKTNDIEANFDAYKNKYPHLLRSYCYELDKLHFDWYDNFYGLPEIKRIVEKINDFNDINKMIGHLKNKINREDKIYGKGKERRNIGFAFVTATLFGITDFLTVVFSILTVTNSSDGIKNPANIGTITFGTVLVFILFLILLNAIFKPLYIKRKYRKENKKKIR</sequence>
<reference evidence="2 3" key="1">
    <citation type="journal article" date="2014" name="PLoS ONE">
        <title>Reduction of Hydrogen Peroxide Accumulation and Toxicity by a Catalase from Mycoplasma iowae.</title>
        <authorList>
            <person name="Pritchard R.E."/>
            <person name="Prassinos A.J."/>
            <person name="Osborne J.D."/>
            <person name="Raviv Z."/>
            <person name="Balish M.F."/>
        </authorList>
    </citation>
    <scope>NUCLEOTIDE SEQUENCE [LARGE SCALE GENOMIC DNA]</scope>
    <source>
        <strain evidence="2 3">DK-CPA</strain>
    </source>
</reference>
<protein>
    <submittedName>
        <fullName evidence="2">Uncharacterized protein</fullName>
    </submittedName>
</protein>
<feature type="transmembrane region" description="Helical" evidence="1">
    <location>
        <begin position="260"/>
        <end position="280"/>
    </location>
</feature>
<feature type="transmembrane region" description="Helical" evidence="1">
    <location>
        <begin position="626"/>
        <end position="648"/>
    </location>
</feature>
<dbReference type="InterPro" id="IPR054979">
    <property type="entry name" value="MPN337"/>
</dbReference>
<keyword evidence="1" id="KW-0812">Transmembrane</keyword>
<dbReference type="NCBIfam" id="NF045749">
    <property type="entry name" value="MPN337"/>
    <property type="match status" value="1"/>
</dbReference>
<gene>
    <name evidence="2" type="ORF">P271_458</name>
</gene>
<name>A0A084U3S5_MALIO</name>
<keyword evidence="1" id="KW-1133">Transmembrane helix</keyword>
<accession>A0A084U3S5</accession>
<evidence type="ECO:0000313" key="2">
    <source>
        <dbReference type="EMBL" id="KFB07611.1"/>
    </source>
</evidence>
<dbReference type="Proteomes" id="UP000028523">
    <property type="component" value="Unassembled WGS sequence"/>
</dbReference>
<organism evidence="2 3">
    <name type="scientific">Malacoplasma iowae DK-CPA</name>
    <dbReference type="NCBI Taxonomy" id="1394179"/>
    <lineage>
        <taxon>Bacteria</taxon>
        <taxon>Bacillati</taxon>
        <taxon>Mycoplasmatota</taxon>
        <taxon>Mycoplasmoidales</taxon>
        <taxon>Mycoplasmoidaceae</taxon>
        <taxon>Malacoplasma</taxon>
    </lineage>
</organism>
<feature type="transmembrane region" description="Helical" evidence="1">
    <location>
        <begin position="588"/>
        <end position="614"/>
    </location>
</feature>
<dbReference type="NCBIfam" id="NF045750">
    <property type="entry name" value="MPN338"/>
    <property type="match status" value="1"/>
</dbReference>
<evidence type="ECO:0000256" key="1">
    <source>
        <dbReference type="SAM" id="Phobius"/>
    </source>
</evidence>
<evidence type="ECO:0000313" key="3">
    <source>
        <dbReference type="Proteomes" id="UP000028523"/>
    </source>
</evidence>
<dbReference type="AlphaFoldDB" id="A0A084U3S5"/>
<keyword evidence="3" id="KW-1185">Reference proteome</keyword>
<dbReference type="EMBL" id="AWQU01000075">
    <property type="protein sequence ID" value="KFB07611.1"/>
    <property type="molecule type" value="Genomic_DNA"/>
</dbReference>